<comment type="cofactor">
    <cofactor evidence="1">
        <name>Mg(2+)</name>
        <dbReference type="ChEBI" id="CHEBI:18420"/>
    </cofactor>
</comment>
<keyword evidence="11" id="KW-0539">Nucleus</keyword>
<organism evidence="13 14">
    <name type="scientific">Ostreococcus lucimarinus (strain CCE9901)</name>
    <dbReference type="NCBI Taxonomy" id="436017"/>
    <lineage>
        <taxon>Eukaryota</taxon>
        <taxon>Viridiplantae</taxon>
        <taxon>Chlorophyta</taxon>
        <taxon>Mamiellophyceae</taxon>
        <taxon>Mamiellales</taxon>
        <taxon>Bathycoccaceae</taxon>
        <taxon>Ostreococcus</taxon>
    </lineage>
</organism>
<dbReference type="GO" id="GO:0004519">
    <property type="term" value="F:endonuclease activity"/>
    <property type="evidence" value="ECO:0007669"/>
    <property type="project" value="UniProtKB-KW"/>
</dbReference>
<dbReference type="EMBL" id="CP000592">
    <property type="protein sequence ID" value="ABO99019.1"/>
    <property type="molecule type" value="Genomic_DNA"/>
</dbReference>
<dbReference type="Proteomes" id="UP000001568">
    <property type="component" value="Chromosome 12"/>
</dbReference>
<keyword evidence="6" id="KW-0227">DNA damage</keyword>
<dbReference type="AlphaFoldDB" id="A4S580"/>
<keyword evidence="10" id="KW-0234">DNA repair</keyword>
<gene>
    <name evidence="13" type="ORF">OSTLU_26667</name>
</gene>
<evidence type="ECO:0000313" key="14">
    <source>
        <dbReference type="Proteomes" id="UP000001568"/>
    </source>
</evidence>
<dbReference type="GO" id="GO:0006281">
    <property type="term" value="P:DNA repair"/>
    <property type="evidence" value="ECO:0007669"/>
    <property type="project" value="UniProtKB-KW"/>
</dbReference>
<dbReference type="HOGENOM" id="CLU_1306647_0_0_1"/>
<keyword evidence="9" id="KW-0233">DNA recombination</keyword>
<evidence type="ECO:0000256" key="10">
    <source>
        <dbReference type="ARBA" id="ARBA00023204"/>
    </source>
</evidence>
<dbReference type="GeneID" id="5004744"/>
<dbReference type="OrthoDB" id="10480064at2759"/>
<evidence type="ECO:0000256" key="8">
    <source>
        <dbReference type="ARBA" id="ARBA00022842"/>
    </source>
</evidence>
<evidence type="ECO:0000313" key="13">
    <source>
        <dbReference type="EMBL" id="ABO99019.1"/>
    </source>
</evidence>
<proteinExistence type="predicted"/>
<evidence type="ECO:0000256" key="11">
    <source>
        <dbReference type="ARBA" id="ARBA00023242"/>
    </source>
</evidence>
<evidence type="ECO:0000256" key="6">
    <source>
        <dbReference type="ARBA" id="ARBA00022763"/>
    </source>
</evidence>
<reference evidence="13 14" key="1">
    <citation type="journal article" date="2007" name="Proc. Natl. Acad. Sci. U.S.A.">
        <title>The tiny eukaryote Ostreococcus provides genomic insights into the paradox of plankton speciation.</title>
        <authorList>
            <person name="Palenik B."/>
            <person name="Grimwood J."/>
            <person name="Aerts A."/>
            <person name="Rouze P."/>
            <person name="Salamov A."/>
            <person name="Putnam N."/>
            <person name="Dupont C."/>
            <person name="Jorgensen R."/>
            <person name="Derelle E."/>
            <person name="Rombauts S."/>
            <person name="Zhou K."/>
            <person name="Otillar R."/>
            <person name="Merchant S.S."/>
            <person name="Podell S."/>
            <person name="Gaasterland T."/>
            <person name="Napoli C."/>
            <person name="Gendler K."/>
            <person name="Manuell A."/>
            <person name="Tai V."/>
            <person name="Vallon O."/>
            <person name="Piganeau G."/>
            <person name="Jancek S."/>
            <person name="Heijde M."/>
            <person name="Jabbari K."/>
            <person name="Bowler C."/>
            <person name="Lohr M."/>
            <person name="Robbens S."/>
            <person name="Werner G."/>
            <person name="Dubchak I."/>
            <person name="Pazour G.J."/>
            <person name="Ren Q."/>
            <person name="Paulsen I."/>
            <person name="Delwiche C."/>
            <person name="Schmutz J."/>
            <person name="Rokhsar D."/>
            <person name="Van de Peer Y."/>
            <person name="Moreau H."/>
            <person name="Grigoriev I.V."/>
        </authorList>
    </citation>
    <scope>NUCLEOTIDE SEQUENCE [LARGE SCALE GENOMIC DNA]</scope>
    <source>
        <strain evidence="13 14">CCE9901</strain>
    </source>
</reference>
<evidence type="ECO:0008006" key="15">
    <source>
        <dbReference type="Google" id="ProtNLM"/>
    </source>
</evidence>
<evidence type="ECO:0000256" key="3">
    <source>
        <dbReference type="ARBA" id="ARBA00022722"/>
    </source>
</evidence>
<evidence type="ECO:0000256" key="4">
    <source>
        <dbReference type="ARBA" id="ARBA00022723"/>
    </source>
</evidence>
<keyword evidence="14" id="KW-1185">Reference proteome</keyword>
<protein>
    <recommendedName>
        <fullName evidence="15">ERCC4 domain-containing protein</fullName>
    </recommendedName>
</protein>
<dbReference type="GO" id="GO:0051321">
    <property type="term" value="P:meiotic cell cycle"/>
    <property type="evidence" value="ECO:0007669"/>
    <property type="project" value="UniProtKB-KW"/>
</dbReference>
<evidence type="ECO:0000256" key="2">
    <source>
        <dbReference type="ARBA" id="ARBA00004123"/>
    </source>
</evidence>
<dbReference type="GO" id="GO:0016787">
    <property type="term" value="F:hydrolase activity"/>
    <property type="evidence" value="ECO:0007669"/>
    <property type="project" value="UniProtKB-KW"/>
</dbReference>
<evidence type="ECO:0000256" key="7">
    <source>
        <dbReference type="ARBA" id="ARBA00022801"/>
    </source>
</evidence>
<keyword evidence="12" id="KW-0469">Meiosis</keyword>
<dbReference type="GO" id="GO:0006310">
    <property type="term" value="P:DNA recombination"/>
    <property type="evidence" value="ECO:0007669"/>
    <property type="project" value="UniProtKB-KW"/>
</dbReference>
<dbReference type="RefSeq" id="XP_001420726.1">
    <property type="nucleotide sequence ID" value="XM_001420689.1"/>
</dbReference>
<evidence type="ECO:0000256" key="5">
    <source>
        <dbReference type="ARBA" id="ARBA00022759"/>
    </source>
</evidence>
<dbReference type="GO" id="GO:0048476">
    <property type="term" value="C:Holliday junction resolvase complex"/>
    <property type="evidence" value="ECO:0007669"/>
    <property type="project" value="InterPro"/>
</dbReference>
<dbReference type="InterPro" id="IPR033310">
    <property type="entry name" value="Mms4/EME1/EME2"/>
</dbReference>
<dbReference type="InterPro" id="IPR042530">
    <property type="entry name" value="EME1/EME2_C"/>
</dbReference>
<keyword evidence="8" id="KW-0460">Magnesium</keyword>
<comment type="subcellular location">
    <subcellularLocation>
        <location evidence="2">Nucleus</location>
    </subcellularLocation>
</comment>
<evidence type="ECO:0000256" key="1">
    <source>
        <dbReference type="ARBA" id="ARBA00001946"/>
    </source>
</evidence>
<dbReference type="Gene3D" id="1.10.150.670">
    <property type="entry name" value="Crossover junction endonuclease EME1, DNA-binding domain"/>
    <property type="match status" value="1"/>
</dbReference>
<dbReference type="GO" id="GO:0005634">
    <property type="term" value="C:nucleus"/>
    <property type="evidence" value="ECO:0007669"/>
    <property type="project" value="UniProtKB-SubCell"/>
</dbReference>
<dbReference type="PANTHER" id="PTHR21077">
    <property type="entry name" value="EME1 PROTEIN"/>
    <property type="match status" value="1"/>
</dbReference>
<sequence length="211" mass="23865">MVETFERETGGGEHKLCVIVESPDKFCTSKERRGCDYDNPNAGWSRDEYDMCVAQIVVQYADVVLVALPGMAECVEHVVMIHDAIARRRHEPPLSKDFLLDKSHDYMDGTSGKSKKPTSQDFFLRALQRISGVTAPHARGIVREYKSMAALMSAYEDPRTSIADKENMLKDIVGGKNRFGEVKSKRVYDFFKPRHPDDPGDEIISREHARA</sequence>
<keyword evidence="5" id="KW-0255">Endonuclease</keyword>
<keyword evidence="4" id="KW-0479">Metal-binding</keyword>
<dbReference type="Gramene" id="ABO99019">
    <property type="protein sequence ID" value="ABO99019"/>
    <property type="gene ID" value="OSTLU_26667"/>
</dbReference>
<evidence type="ECO:0000256" key="9">
    <source>
        <dbReference type="ARBA" id="ARBA00023172"/>
    </source>
</evidence>
<keyword evidence="7" id="KW-0378">Hydrolase</keyword>
<dbReference type="KEGG" id="olu:OSTLU_26667"/>
<dbReference type="PANTHER" id="PTHR21077:SF5">
    <property type="entry name" value="CROSSOVER JUNCTION ENDONUCLEASE MMS4"/>
    <property type="match status" value="1"/>
</dbReference>
<dbReference type="GO" id="GO:0046872">
    <property type="term" value="F:metal ion binding"/>
    <property type="evidence" value="ECO:0007669"/>
    <property type="project" value="UniProtKB-KW"/>
</dbReference>
<name>A4S580_OSTLU</name>
<accession>A4S580</accession>
<keyword evidence="3" id="KW-0540">Nuclease</keyword>
<dbReference type="eggNOG" id="ENOG502SDU4">
    <property type="taxonomic scope" value="Eukaryota"/>
</dbReference>
<evidence type="ECO:0000256" key="12">
    <source>
        <dbReference type="ARBA" id="ARBA00023254"/>
    </source>
</evidence>